<dbReference type="EMBL" id="JANUBF010000005">
    <property type="protein sequence ID" value="MCS4035986.1"/>
    <property type="molecule type" value="Genomic_DNA"/>
</dbReference>
<accession>A0A840DCD0</accession>
<dbReference type="PANTHER" id="PTHR33932:SF4">
    <property type="entry name" value="NA(+)_H(+) ANTIPORTER SUBUNIT B"/>
    <property type="match status" value="1"/>
</dbReference>
<dbReference type="InterPro" id="IPR050622">
    <property type="entry name" value="CPA3_antiporter_subunitB"/>
</dbReference>
<evidence type="ECO:0000256" key="5">
    <source>
        <dbReference type="ARBA" id="ARBA00022989"/>
    </source>
</evidence>
<dbReference type="Proteomes" id="UP001155027">
    <property type="component" value="Unassembled WGS sequence"/>
</dbReference>
<comment type="subcellular location">
    <subcellularLocation>
        <location evidence="1">Cell membrane</location>
        <topology evidence="1">Multi-pass membrane protein</topology>
    </subcellularLocation>
</comment>
<reference evidence="10" key="1">
    <citation type="submission" date="2022-08" db="EMBL/GenBank/DDBJ databases">
        <title>Genomic Encyclopedia of Type Strains, Phase V (KMG-V): Genome sequencing to study the core and pangenomes of soil and plant-associated prokaryotes.</title>
        <authorList>
            <person name="Whitman W."/>
        </authorList>
    </citation>
    <scope>NUCLEOTIDE SEQUENCE</scope>
    <source>
        <strain evidence="9">0</strain>
        <strain evidence="13">SP3002</strain>
        <strain evidence="11">SP3012</strain>
        <strain evidence="12">SP3026</strain>
        <strain evidence="10">SP3049</strain>
    </source>
</reference>
<keyword evidence="3" id="KW-1003">Cell membrane</keyword>
<comment type="similarity">
    <text evidence="2">Belongs to the CPA3 antiporters (TC 2.A.63) subunit B family.</text>
</comment>
<evidence type="ECO:0000256" key="7">
    <source>
        <dbReference type="SAM" id="Phobius"/>
    </source>
</evidence>
<dbReference type="EMBL" id="JANUBL010000002">
    <property type="protein sequence ID" value="MCS4121310.1"/>
    <property type="molecule type" value="Genomic_DNA"/>
</dbReference>
<gene>
    <name evidence="12" type="ORF">GGP45_001652</name>
    <name evidence="10" type="ORF">GGP61_000838</name>
    <name evidence="9" type="ORF">GGP71_000918</name>
    <name evidence="13" type="ORF">GGP99_001028</name>
    <name evidence="11" type="ORF">GGQ01_001037</name>
</gene>
<evidence type="ECO:0000313" key="14">
    <source>
        <dbReference type="Proteomes" id="UP001155057"/>
    </source>
</evidence>
<comment type="caution">
    <text evidence="10">The sequence shown here is derived from an EMBL/GenBank/DDBJ whole genome shotgun (WGS) entry which is preliminary data.</text>
</comment>
<dbReference type="Pfam" id="PF04039">
    <property type="entry name" value="MnhB"/>
    <property type="match status" value="1"/>
</dbReference>
<evidence type="ECO:0000313" key="11">
    <source>
        <dbReference type="EMBL" id="MCS4035986.1"/>
    </source>
</evidence>
<dbReference type="PANTHER" id="PTHR33932">
    <property type="entry name" value="NA(+)/H(+) ANTIPORTER SUBUNIT B"/>
    <property type="match status" value="1"/>
</dbReference>
<keyword evidence="4 7" id="KW-0812">Transmembrane</keyword>
<feature type="transmembrane region" description="Helical" evidence="7">
    <location>
        <begin position="12"/>
        <end position="30"/>
    </location>
</feature>
<evidence type="ECO:0000256" key="3">
    <source>
        <dbReference type="ARBA" id="ARBA00022475"/>
    </source>
</evidence>
<evidence type="ECO:0000256" key="1">
    <source>
        <dbReference type="ARBA" id="ARBA00004651"/>
    </source>
</evidence>
<organism evidence="10 14">
    <name type="scientific">Salinibacter ruber</name>
    <dbReference type="NCBI Taxonomy" id="146919"/>
    <lineage>
        <taxon>Bacteria</taxon>
        <taxon>Pseudomonadati</taxon>
        <taxon>Rhodothermota</taxon>
        <taxon>Rhodothermia</taxon>
        <taxon>Rhodothermales</taxon>
        <taxon>Salinibacteraceae</taxon>
        <taxon>Salinibacter</taxon>
    </lineage>
</organism>
<dbReference type="GO" id="GO:0005886">
    <property type="term" value="C:plasma membrane"/>
    <property type="evidence" value="ECO:0007669"/>
    <property type="project" value="UniProtKB-SubCell"/>
</dbReference>
<proteinExistence type="inferred from homology"/>
<evidence type="ECO:0000313" key="13">
    <source>
        <dbReference type="EMBL" id="MCS4157074.1"/>
    </source>
</evidence>
<feature type="transmembrane region" description="Helical" evidence="7">
    <location>
        <begin position="70"/>
        <end position="88"/>
    </location>
</feature>
<dbReference type="Proteomes" id="UP001155110">
    <property type="component" value="Unassembled WGS sequence"/>
</dbReference>
<dbReference type="AlphaFoldDB" id="A0A840DCD0"/>
<dbReference type="Proteomes" id="UP001155040">
    <property type="component" value="Unassembled WGS sequence"/>
</dbReference>
<feature type="transmembrane region" description="Helical" evidence="7">
    <location>
        <begin position="36"/>
        <end position="58"/>
    </location>
</feature>
<feature type="domain" description="Na+/H+ antiporter MnhB subunit-related protein" evidence="8">
    <location>
        <begin position="6"/>
        <end position="123"/>
    </location>
</feature>
<dbReference type="OMA" id="HPGFLMP"/>
<dbReference type="EMBL" id="JANUAE010000002">
    <property type="protein sequence ID" value="MCS3709243.1"/>
    <property type="molecule type" value="Genomic_DNA"/>
</dbReference>
<evidence type="ECO:0000313" key="9">
    <source>
        <dbReference type="EMBL" id="MCS3677011.1"/>
    </source>
</evidence>
<sequence length="144" mass="15338">MRFSVILRTAARLLVPLILLFSIFLLLRGHNETGGGFIGGLVAGISFSLYAIAYGTAASRESLRATPPRLMAVGLGIAVLSGVLPLFMGGALLEGLWVKWPLKVGTPVLFDVGVYLLVIGLTLMIVYELEEHNPGLFPQSAASE</sequence>
<keyword evidence="5 7" id="KW-1133">Transmembrane helix</keyword>
<dbReference type="RefSeq" id="WP_011404439.1">
    <property type="nucleotide sequence ID" value="NZ_CALTRV010000011.1"/>
</dbReference>
<dbReference type="EMBL" id="JANTZM010000004">
    <property type="protein sequence ID" value="MCS4157074.1"/>
    <property type="molecule type" value="Genomic_DNA"/>
</dbReference>
<name>A0A840DCD0_9BACT</name>
<keyword evidence="6 7" id="KW-0472">Membrane</keyword>
<evidence type="ECO:0000256" key="4">
    <source>
        <dbReference type="ARBA" id="ARBA00022692"/>
    </source>
</evidence>
<dbReference type="Proteomes" id="UP001155057">
    <property type="component" value="Unassembled WGS sequence"/>
</dbReference>
<protein>
    <submittedName>
        <fullName evidence="10">Multicomponent Na+:H+ antiporter subunit B</fullName>
    </submittedName>
</protein>
<dbReference type="NCBIfam" id="NF009163">
    <property type="entry name" value="PRK12509.1"/>
    <property type="match status" value="1"/>
</dbReference>
<evidence type="ECO:0000256" key="2">
    <source>
        <dbReference type="ARBA" id="ARBA00009425"/>
    </source>
</evidence>
<feature type="transmembrane region" description="Helical" evidence="7">
    <location>
        <begin position="108"/>
        <end position="127"/>
    </location>
</feature>
<evidence type="ECO:0000313" key="10">
    <source>
        <dbReference type="EMBL" id="MCS3709243.1"/>
    </source>
</evidence>
<dbReference type="EMBL" id="JANUAU010000002">
    <property type="protein sequence ID" value="MCS3677011.1"/>
    <property type="molecule type" value="Genomic_DNA"/>
</dbReference>
<evidence type="ECO:0000256" key="6">
    <source>
        <dbReference type="ARBA" id="ARBA00023136"/>
    </source>
</evidence>
<dbReference type="Proteomes" id="UP001155144">
    <property type="component" value="Unassembled WGS sequence"/>
</dbReference>
<dbReference type="InterPro" id="IPR007182">
    <property type="entry name" value="MnhB"/>
</dbReference>
<evidence type="ECO:0000313" key="12">
    <source>
        <dbReference type="EMBL" id="MCS4121310.1"/>
    </source>
</evidence>
<evidence type="ECO:0000259" key="8">
    <source>
        <dbReference type="Pfam" id="PF04039"/>
    </source>
</evidence>
<dbReference type="GeneID" id="83728614"/>